<evidence type="ECO:0000256" key="1">
    <source>
        <dbReference type="SAM" id="MobiDB-lite"/>
    </source>
</evidence>
<accession>A0A3S5Y4C9</accession>
<name>A0A3S5Y4C9_RHOH1</name>
<protein>
    <submittedName>
        <fullName evidence="3">Membrane protein</fullName>
    </submittedName>
</protein>
<dbReference type="AlphaFoldDB" id="A0A3S5Y4C9"/>
<feature type="region of interest" description="Disordered" evidence="1">
    <location>
        <begin position="57"/>
        <end position="112"/>
    </location>
</feature>
<evidence type="ECO:0000313" key="4">
    <source>
        <dbReference type="Proteomes" id="UP000006892"/>
    </source>
</evidence>
<evidence type="ECO:0000256" key="2">
    <source>
        <dbReference type="SAM" id="Phobius"/>
    </source>
</evidence>
<gene>
    <name evidence="3" type="ordered locus">REQ_12900</name>
</gene>
<keyword evidence="2" id="KW-0812">Transmembrane</keyword>
<dbReference type="KEGG" id="req:REQ_12900"/>
<sequence>MMTTLAWEILAQGTSTPSSPQGPEFGKASPLGLVLVVALLVGTVLLIRSMNKQLKKLPDTFQPEHPEADQAADEGTDLGVATIAEVTEPKQRAEHGTQDSRTEQDPPAKPAS</sequence>
<feature type="compositionally biased region" description="Basic and acidic residues" evidence="1">
    <location>
        <begin position="57"/>
        <end position="68"/>
    </location>
</feature>
<proteinExistence type="predicted"/>
<dbReference type="Proteomes" id="UP001154400">
    <property type="component" value="Chromosome"/>
</dbReference>
<feature type="compositionally biased region" description="Basic and acidic residues" evidence="1">
    <location>
        <begin position="87"/>
        <end position="106"/>
    </location>
</feature>
<feature type="transmembrane region" description="Helical" evidence="2">
    <location>
        <begin position="28"/>
        <end position="47"/>
    </location>
</feature>
<keyword evidence="2" id="KW-1133">Transmembrane helix</keyword>
<dbReference type="EMBL" id="FN563149">
    <property type="protein sequence ID" value="CBH47383.1"/>
    <property type="molecule type" value="Genomic_DNA"/>
</dbReference>
<reference evidence="3" key="1">
    <citation type="journal article" date="2010" name="PLoS Genet.">
        <title>The genome of a pathogenic rhodococcus: cooptive virulence underpinned by key gene acquisitions.</title>
        <authorList>
            <person name="Letek M."/>
            <person name="Gonzalez P."/>
            <person name="Macarthur I."/>
            <person name="Rodriguez H."/>
            <person name="Freeman T.C."/>
            <person name="Valero-Rello A."/>
            <person name="Blanco M."/>
            <person name="Buckley T."/>
            <person name="Cherevach I."/>
            <person name="Fahey R."/>
            <person name="Hapeshi A."/>
            <person name="Holdstock J."/>
            <person name="Leadon D."/>
            <person name="Navas J."/>
            <person name="Ocampo A."/>
            <person name="Quail M.A."/>
            <person name="Sanders M."/>
            <person name="Scortti M.M."/>
            <person name="Prescott J.F."/>
            <person name="Fogarty U."/>
            <person name="Meijer W.G."/>
            <person name="Parkhill J."/>
            <person name="Bentley S.D."/>
            <person name="Vazquez-Boland J.A."/>
        </authorList>
    </citation>
    <scope>NUCLEOTIDE SEQUENCE [LARGE SCALE GENOMIC DNA]</scope>
    <source>
        <strain evidence="3 4">103S</strain>
    </source>
</reference>
<keyword evidence="2" id="KW-0472">Membrane</keyword>
<organism evidence="3">
    <name type="scientific">Rhodococcus hoagii (strain 103S)</name>
    <name type="common">Rhodococcus equi</name>
    <dbReference type="NCBI Taxonomy" id="685727"/>
    <lineage>
        <taxon>Bacteria</taxon>
        <taxon>Bacillati</taxon>
        <taxon>Actinomycetota</taxon>
        <taxon>Actinomycetes</taxon>
        <taxon>Mycobacteriales</taxon>
        <taxon>Nocardiaceae</taxon>
        <taxon>Prescottella</taxon>
    </lineage>
</organism>
<evidence type="ECO:0000313" key="3">
    <source>
        <dbReference type="EMBL" id="CBH47383.1"/>
    </source>
</evidence>